<evidence type="ECO:0000256" key="2">
    <source>
        <dbReference type="ARBA" id="ARBA00022734"/>
    </source>
</evidence>
<dbReference type="Gene3D" id="2.40.128.450">
    <property type="match status" value="2"/>
</dbReference>
<evidence type="ECO:0000256" key="1">
    <source>
        <dbReference type="ARBA" id="ARBA00008512"/>
    </source>
</evidence>
<keyword evidence="2" id="KW-0430">Lectin</keyword>
<dbReference type="Pfam" id="PF17882">
    <property type="entry name" value="SBD"/>
    <property type="match status" value="4"/>
</dbReference>
<evidence type="ECO:0000256" key="3">
    <source>
        <dbReference type="ARBA" id="ARBA00022737"/>
    </source>
</evidence>
<dbReference type="EMBL" id="LC057282">
    <property type="protein sequence ID" value="BAR91206.1"/>
    <property type="molecule type" value="mRNA"/>
</dbReference>
<accession>A0A0H5ASM0</accession>
<organism evidence="5">
    <name type="scientific">Kappaphycus striatus</name>
    <dbReference type="NCBI Taxonomy" id="88410"/>
    <lineage>
        <taxon>Eukaryota</taxon>
        <taxon>Rhodophyta</taxon>
        <taxon>Florideophyceae</taxon>
        <taxon>Rhodymeniophycidae</taxon>
        <taxon>Gigartinales</taxon>
        <taxon>Solieriaceae</taxon>
        <taxon>Kappaphycus</taxon>
    </lineage>
</organism>
<proteinExistence type="evidence at transcript level"/>
<gene>
    <name evidence="5" type="primary">KSA2</name>
</gene>
<evidence type="ECO:0000313" key="5">
    <source>
        <dbReference type="EMBL" id="BAR91206.1"/>
    </source>
</evidence>
<feature type="domain" description="OAA-family lectin sugar binding" evidence="4">
    <location>
        <begin position="204"/>
        <end position="267"/>
    </location>
</feature>
<sequence>MGRYTVQNQWGGSSAPWNDAGLWILGSRGNQNVMAIDVNSSDGGANLNGTMTYSGEGPIGFKGARRGESNVYDVENQWGGSSAPWHAGGQFVIGSRSGQGVLAVNITSSDGGKTLTGTMTYEREGPIGFKGTQSGGDTYNVENQWGGSSAPWNKAGIWALGDRSGQAMIAMDVSSSDGGKTLEGTMQYKGEGPIGFRGKLSGANNYSVENQWGGSSAPWNKAGDWLIGDRHNQNITAVKVSSDNDGKNLDGTCTYEREGPIGFKGVATS</sequence>
<feature type="domain" description="OAA-family lectin sugar binding" evidence="4">
    <location>
        <begin position="3"/>
        <end position="64"/>
    </location>
</feature>
<feature type="domain" description="OAA-family lectin sugar binding" evidence="4">
    <location>
        <begin position="138"/>
        <end position="200"/>
    </location>
</feature>
<comment type="similarity">
    <text evidence="1">Belongs to the bacterial lectin family.</text>
</comment>
<name>A0A0H5ASM0_9FLOR</name>
<dbReference type="InterPro" id="IPR040964">
    <property type="entry name" value="SBD"/>
</dbReference>
<feature type="domain" description="OAA-family lectin sugar binding" evidence="4">
    <location>
        <begin position="70"/>
        <end position="133"/>
    </location>
</feature>
<protein>
    <submittedName>
        <fullName evidence="5">Lectin KSA2</fullName>
    </submittedName>
</protein>
<dbReference type="GO" id="GO:0030246">
    <property type="term" value="F:carbohydrate binding"/>
    <property type="evidence" value="ECO:0007669"/>
    <property type="project" value="UniProtKB-KW"/>
</dbReference>
<dbReference type="AlphaFoldDB" id="A0A0H5ASM0"/>
<evidence type="ECO:0000259" key="4">
    <source>
        <dbReference type="Pfam" id="PF17882"/>
    </source>
</evidence>
<keyword evidence="3" id="KW-0677">Repeat</keyword>
<reference evidence="5" key="1">
    <citation type="submission" date="2015-05" db="EMBL/GenBank/DDBJ databases">
        <title>cDNA cloning encoding lectin KSA2 from the cultivated red alga Kappaphycus striatum.</title>
        <authorList>
            <person name="Hung L.D."/>
            <person name="Hirayama M."/>
            <person name="Hori K."/>
        </authorList>
    </citation>
    <scope>NUCLEOTIDE SEQUENCE</scope>
</reference>
<dbReference type="InterPro" id="IPR053726">
    <property type="entry name" value="Bacterial_Lectin_Domain_sf"/>
</dbReference>